<feature type="transmembrane region" description="Helical" evidence="1">
    <location>
        <begin position="95"/>
        <end position="115"/>
    </location>
</feature>
<proteinExistence type="predicted"/>
<gene>
    <name evidence="2" type="ORF">SAMN04488026_1002112</name>
</gene>
<dbReference type="STRING" id="571298.SAMN04488026_1002112"/>
<protein>
    <submittedName>
        <fullName evidence="2">Uncharacterized protein</fullName>
    </submittedName>
</protein>
<organism evidence="2 3">
    <name type="scientific">Aliiruegeria lutimaris</name>
    <dbReference type="NCBI Taxonomy" id="571298"/>
    <lineage>
        <taxon>Bacteria</taxon>
        <taxon>Pseudomonadati</taxon>
        <taxon>Pseudomonadota</taxon>
        <taxon>Alphaproteobacteria</taxon>
        <taxon>Rhodobacterales</taxon>
        <taxon>Roseobacteraceae</taxon>
        <taxon>Aliiruegeria</taxon>
    </lineage>
</organism>
<feature type="transmembrane region" description="Helical" evidence="1">
    <location>
        <begin position="70"/>
        <end position="89"/>
    </location>
</feature>
<dbReference type="Proteomes" id="UP000199382">
    <property type="component" value="Unassembled WGS sequence"/>
</dbReference>
<feature type="transmembrane region" description="Helical" evidence="1">
    <location>
        <begin position="42"/>
        <end position="63"/>
    </location>
</feature>
<name>A0A1G8K0M9_9RHOB</name>
<evidence type="ECO:0000313" key="2">
    <source>
        <dbReference type="EMBL" id="SDI37002.1"/>
    </source>
</evidence>
<sequence>MLQSFTYGFSAFEDSFGKQMLQRFTPTDKGDDIRSMADLNELLISGEALLRGLGIAALAWLPWRLRRPELLPLPMLFALYALAMTVAGAHVTPRYTLVFLPLLAAALSCIFVSFLPRREWGALAPSAGIAMLAGGPIKTQAMIEIAPSASDATQINALTALSASLKPSETLVICAMPGSHARITPALASRYAANRRPFVGLRDPGRQF</sequence>
<keyword evidence="1" id="KW-0812">Transmembrane</keyword>
<keyword evidence="1" id="KW-0472">Membrane</keyword>
<evidence type="ECO:0000256" key="1">
    <source>
        <dbReference type="SAM" id="Phobius"/>
    </source>
</evidence>
<dbReference type="AlphaFoldDB" id="A0A1G8K0M9"/>
<accession>A0A1G8K0M9</accession>
<dbReference type="EMBL" id="FNEK01000002">
    <property type="protein sequence ID" value="SDI37002.1"/>
    <property type="molecule type" value="Genomic_DNA"/>
</dbReference>
<keyword evidence="1" id="KW-1133">Transmembrane helix</keyword>
<evidence type="ECO:0000313" key="3">
    <source>
        <dbReference type="Proteomes" id="UP000199382"/>
    </source>
</evidence>
<reference evidence="2 3" key="1">
    <citation type="submission" date="2016-10" db="EMBL/GenBank/DDBJ databases">
        <authorList>
            <person name="de Groot N.N."/>
        </authorList>
    </citation>
    <scope>NUCLEOTIDE SEQUENCE [LARGE SCALE GENOMIC DNA]</scope>
    <source>
        <strain evidence="2 3">DSM 25294</strain>
    </source>
</reference>
<keyword evidence="3" id="KW-1185">Reference proteome</keyword>